<dbReference type="PANTHER" id="PTHR33099:SF7">
    <property type="entry name" value="MYND-TYPE DOMAIN-CONTAINING PROTEIN"/>
    <property type="match status" value="1"/>
</dbReference>
<feature type="domain" description="Fe2OG dioxygenase" evidence="2">
    <location>
        <begin position="207"/>
        <end position="305"/>
    </location>
</feature>
<reference evidence="3" key="1">
    <citation type="journal article" date="2020" name="Stud. Mycol.">
        <title>101 Dothideomycetes genomes: a test case for predicting lifestyles and emergence of pathogens.</title>
        <authorList>
            <person name="Haridas S."/>
            <person name="Albert R."/>
            <person name="Binder M."/>
            <person name="Bloem J."/>
            <person name="Labutti K."/>
            <person name="Salamov A."/>
            <person name="Andreopoulos B."/>
            <person name="Baker S."/>
            <person name="Barry K."/>
            <person name="Bills G."/>
            <person name="Bluhm B."/>
            <person name="Cannon C."/>
            <person name="Castanera R."/>
            <person name="Culley D."/>
            <person name="Daum C."/>
            <person name="Ezra D."/>
            <person name="Gonzalez J."/>
            <person name="Henrissat B."/>
            <person name="Kuo A."/>
            <person name="Liang C."/>
            <person name="Lipzen A."/>
            <person name="Lutzoni F."/>
            <person name="Magnuson J."/>
            <person name="Mondo S."/>
            <person name="Nolan M."/>
            <person name="Ohm R."/>
            <person name="Pangilinan J."/>
            <person name="Park H.-J."/>
            <person name="Ramirez L."/>
            <person name="Alfaro M."/>
            <person name="Sun H."/>
            <person name="Tritt A."/>
            <person name="Yoshinaga Y."/>
            <person name="Zwiers L.-H."/>
            <person name="Turgeon B."/>
            <person name="Goodwin S."/>
            <person name="Spatafora J."/>
            <person name="Crous P."/>
            <person name="Grigoriev I."/>
        </authorList>
    </citation>
    <scope>NUCLEOTIDE SEQUENCE</scope>
    <source>
        <strain evidence="3">CBS 115976</strain>
    </source>
</reference>
<organism evidence="3 4">
    <name type="scientific">Microthyrium microscopicum</name>
    <dbReference type="NCBI Taxonomy" id="703497"/>
    <lineage>
        <taxon>Eukaryota</taxon>
        <taxon>Fungi</taxon>
        <taxon>Dikarya</taxon>
        <taxon>Ascomycota</taxon>
        <taxon>Pezizomycotina</taxon>
        <taxon>Dothideomycetes</taxon>
        <taxon>Dothideomycetes incertae sedis</taxon>
        <taxon>Microthyriales</taxon>
        <taxon>Microthyriaceae</taxon>
        <taxon>Microthyrium</taxon>
    </lineage>
</organism>
<proteinExistence type="predicted"/>
<dbReference type="PROSITE" id="PS51471">
    <property type="entry name" value="FE2OG_OXY"/>
    <property type="match status" value="1"/>
</dbReference>
<feature type="compositionally biased region" description="Basic and acidic residues" evidence="1">
    <location>
        <begin position="42"/>
        <end position="51"/>
    </location>
</feature>
<evidence type="ECO:0000259" key="2">
    <source>
        <dbReference type="PROSITE" id="PS51471"/>
    </source>
</evidence>
<evidence type="ECO:0000313" key="4">
    <source>
        <dbReference type="Proteomes" id="UP000799302"/>
    </source>
</evidence>
<dbReference type="Gene3D" id="2.60.120.620">
    <property type="entry name" value="q2cbj1_9rhob like domain"/>
    <property type="match status" value="1"/>
</dbReference>
<dbReference type="OrthoDB" id="27483at2759"/>
<dbReference type="Proteomes" id="UP000799302">
    <property type="component" value="Unassembled WGS sequence"/>
</dbReference>
<keyword evidence="4" id="KW-1185">Reference proteome</keyword>
<feature type="compositionally biased region" description="Polar residues" evidence="1">
    <location>
        <begin position="1"/>
        <end position="41"/>
    </location>
</feature>
<gene>
    <name evidence="3" type="ORF">BT63DRAFT_452584</name>
</gene>
<dbReference type="EMBL" id="MU004232">
    <property type="protein sequence ID" value="KAF2672090.1"/>
    <property type="molecule type" value="Genomic_DNA"/>
</dbReference>
<dbReference type="AlphaFoldDB" id="A0A6A6UJZ9"/>
<protein>
    <recommendedName>
        <fullName evidence="2">Fe2OG dioxygenase domain-containing protein</fullName>
    </recommendedName>
</protein>
<sequence>MQPLGNPNVSDPVDQSNESDQVNQPNESSQVDQPNESSQVDQPDKPDKAGQPDEPDFPVGDTGRGLSKILRKLKEDINCGWDEATYAIGGSVKVKAEPGPKVCPPIVIRWDTSNPTRLGPPKVSLPLDASLSESFQKLVHECQPATFAKEGEEVYNEEYRKAGKLDETAFSTNFCPYSLGIVDTIAQALLPTMLDAGLVKEKARGVRAELYKLNIYSGPSGKFKAHVDTPRAQSQFGSLVVCLPYGHEGGALVVRNKKGSATTFDWGSLPTDSIQWAAFYSDCEHEVLEVNSGHRVWIGVNCTHSYAHTANPKDHLLPFSLKGFDFILYEVFRALGLKPKAVPLLHDSRYDYDDDDEDEYCDDFDWPRYDAWPQDTLGERFQSTVVDREGVYEGGDLDERDMWGQTWMRRVAWLDGNPKRYKEKALMFMAYGNDVGSLEIMYSSAAIVAWLPPTQLDSDSENTEVSSEEAYYDEDEEDQYDEEEESDENVNGSDEEDVKGEALEKAPNGASDEGPETEVKANEQTTPVLDSGHNKIQGVKNEFDAK</sequence>
<feature type="compositionally biased region" description="Acidic residues" evidence="1">
    <location>
        <begin position="458"/>
        <end position="498"/>
    </location>
</feature>
<evidence type="ECO:0000313" key="3">
    <source>
        <dbReference type="EMBL" id="KAF2672090.1"/>
    </source>
</evidence>
<feature type="region of interest" description="Disordered" evidence="1">
    <location>
        <begin position="1"/>
        <end position="64"/>
    </location>
</feature>
<accession>A0A6A6UJZ9</accession>
<evidence type="ECO:0000256" key="1">
    <source>
        <dbReference type="SAM" id="MobiDB-lite"/>
    </source>
</evidence>
<dbReference type="InterPro" id="IPR005123">
    <property type="entry name" value="Oxoglu/Fe-dep_dioxygenase_dom"/>
</dbReference>
<feature type="region of interest" description="Disordered" evidence="1">
    <location>
        <begin position="455"/>
        <end position="546"/>
    </location>
</feature>
<name>A0A6A6UJZ9_9PEZI</name>
<dbReference type="PANTHER" id="PTHR33099">
    <property type="entry name" value="FE2OG DIOXYGENASE DOMAIN-CONTAINING PROTEIN"/>
    <property type="match status" value="1"/>
</dbReference>